<evidence type="ECO:0000259" key="6">
    <source>
        <dbReference type="PROSITE" id="PS50926"/>
    </source>
</evidence>
<evidence type="ECO:0000256" key="5">
    <source>
        <dbReference type="PROSITE-ProRule" id="PRU10015"/>
    </source>
</evidence>
<dbReference type="GO" id="GO:0070041">
    <property type="term" value="F:rRNA (uridine-C5-)-methyltransferase activity"/>
    <property type="evidence" value="ECO:0007669"/>
    <property type="project" value="TreeGrafter"/>
</dbReference>
<dbReference type="PROSITE" id="PS01230">
    <property type="entry name" value="TRMA_1"/>
    <property type="match status" value="1"/>
</dbReference>
<name>A0A1M6EZ19_9BACT</name>
<dbReference type="Gene3D" id="2.40.50.1070">
    <property type="match status" value="1"/>
</dbReference>
<dbReference type="SUPFAM" id="SSF50249">
    <property type="entry name" value="Nucleic acid-binding proteins"/>
    <property type="match status" value="1"/>
</dbReference>
<dbReference type="InterPro" id="IPR002792">
    <property type="entry name" value="TRAM_dom"/>
</dbReference>
<gene>
    <name evidence="7" type="ORF">SAMN02745146_1875</name>
</gene>
<proteinExistence type="inferred from homology"/>
<protein>
    <submittedName>
        <fullName evidence="7">23S rRNA m(5)U-1939 methyltransferase</fullName>
    </submittedName>
</protein>
<dbReference type="PANTHER" id="PTHR11061">
    <property type="entry name" value="RNA M5U METHYLTRANSFERASE"/>
    <property type="match status" value="1"/>
</dbReference>
<dbReference type="PROSITE" id="PS51687">
    <property type="entry name" value="SAM_MT_RNA_M5U"/>
    <property type="match status" value="1"/>
</dbReference>
<feature type="binding site" evidence="4">
    <location>
        <position position="356"/>
    </location>
    <ligand>
        <name>S-adenosyl-L-methionine</name>
        <dbReference type="ChEBI" id="CHEBI:59789"/>
    </ligand>
</feature>
<evidence type="ECO:0000313" key="7">
    <source>
        <dbReference type="EMBL" id="SHI90714.1"/>
    </source>
</evidence>
<dbReference type="GO" id="GO:0070475">
    <property type="term" value="P:rRNA base methylation"/>
    <property type="evidence" value="ECO:0007669"/>
    <property type="project" value="TreeGrafter"/>
</dbReference>
<dbReference type="CDD" id="cd02440">
    <property type="entry name" value="AdoMet_MTases"/>
    <property type="match status" value="1"/>
</dbReference>
<dbReference type="NCBIfam" id="TIGR00479">
    <property type="entry name" value="rumA"/>
    <property type="match status" value="1"/>
</dbReference>
<dbReference type="InterPro" id="IPR010280">
    <property type="entry name" value="U5_MeTrfase_fam"/>
</dbReference>
<dbReference type="AlphaFoldDB" id="A0A1M6EZ19"/>
<dbReference type="SUPFAM" id="SSF53335">
    <property type="entry name" value="S-adenosyl-L-methionine-dependent methyltransferases"/>
    <property type="match status" value="1"/>
</dbReference>
<evidence type="ECO:0000256" key="1">
    <source>
        <dbReference type="ARBA" id="ARBA00022603"/>
    </source>
</evidence>
<feature type="active site" description="Nucleophile" evidence="4">
    <location>
        <position position="453"/>
    </location>
</feature>
<evidence type="ECO:0000256" key="4">
    <source>
        <dbReference type="PROSITE-ProRule" id="PRU01024"/>
    </source>
</evidence>
<sequence length="495" mass="56731">MAWLPRRSQNPCNPKNPRQSVVTFALVRKSVKNIPAELLREVEITDMVAEGKCLVRRDNLVIFVTGVAPGDVVDLRVVKAKKSFLEAVPTKFHKYSDLRVEPFCQHFGTCGGCKWQHLGYDTQLKFKQQQVQDNLQRIGKVALPEIEPIQHSPTRTYYRNKLEYTFSHNGWLTNEQIQAGEEIERRVLGFHTPNRFDKIIDVQHCWLQPEPSNEIRLAVRNYALEHALPFNNLVTQEGFLRNLIIRTANTGDLMVILQCYYAHDALVPLLDFLQAKFPQITSLNYVLNNKGNETFHDLEVVCYKGEPYIHEEMEGLRFRVGPKSFYQTNSEGAYNLYKLTREFAGLTGSELVYDLYTGAGTIANFVARQARHVVGVEYVESAVKDAYLNSEINDIKNTEFYAGDMKDVLNAEFIARHGRPDVVISDPPRAGMHPDVVARLLEMRAPRIVYVSCNPATQARDLEMLDEAYKVTRVRPVDMFPHTHHVENVVLLELR</sequence>
<feature type="binding site" evidence="4">
    <location>
        <position position="327"/>
    </location>
    <ligand>
        <name>S-adenosyl-L-methionine</name>
        <dbReference type="ChEBI" id="CHEBI:59789"/>
    </ligand>
</feature>
<dbReference type="FunFam" id="3.40.50.150:FF:000009">
    <property type="entry name" value="23S rRNA (Uracil(1939)-C(5))-methyltransferase RlmD"/>
    <property type="match status" value="1"/>
</dbReference>
<organism evidence="7 8">
    <name type="scientific">Hymenobacter daecheongensis DSM 21074</name>
    <dbReference type="NCBI Taxonomy" id="1121955"/>
    <lineage>
        <taxon>Bacteria</taxon>
        <taxon>Pseudomonadati</taxon>
        <taxon>Bacteroidota</taxon>
        <taxon>Cytophagia</taxon>
        <taxon>Cytophagales</taxon>
        <taxon>Hymenobacteraceae</taxon>
        <taxon>Hymenobacter</taxon>
    </lineage>
</organism>
<evidence type="ECO:0000256" key="2">
    <source>
        <dbReference type="ARBA" id="ARBA00022679"/>
    </source>
</evidence>
<dbReference type="OrthoDB" id="9804590at2"/>
<dbReference type="Gene3D" id="3.40.50.150">
    <property type="entry name" value="Vaccinia Virus protein VP39"/>
    <property type="match status" value="1"/>
</dbReference>
<dbReference type="InterPro" id="IPR030391">
    <property type="entry name" value="MeTrfase_TrmA_CS"/>
</dbReference>
<dbReference type="PROSITE" id="PS01231">
    <property type="entry name" value="TRMA_2"/>
    <property type="match status" value="1"/>
</dbReference>
<evidence type="ECO:0000313" key="8">
    <source>
        <dbReference type="Proteomes" id="UP000184418"/>
    </source>
</evidence>
<feature type="binding site" evidence="4">
    <location>
        <position position="377"/>
    </location>
    <ligand>
        <name>S-adenosyl-L-methionine</name>
        <dbReference type="ChEBI" id="CHEBI:59789"/>
    </ligand>
</feature>
<keyword evidence="2 4" id="KW-0808">Transferase</keyword>
<keyword evidence="3 4" id="KW-0949">S-adenosyl-L-methionine</keyword>
<comment type="similarity">
    <text evidence="4">Belongs to the class I-like SAM-binding methyltransferase superfamily. RNA M5U methyltransferase family.</text>
</comment>
<dbReference type="InterPro" id="IPR029063">
    <property type="entry name" value="SAM-dependent_MTases_sf"/>
</dbReference>
<feature type="active site" evidence="5">
    <location>
        <position position="453"/>
    </location>
</feature>
<feature type="binding site" evidence="4">
    <location>
        <position position="426"/>
    </location>
    <ligand>
        <name>S-adenosyl-L-methionine</name>
        <dbReference type="ChEBI" id="CHEBI:59789"/>
    </ligand>
</feature>
<dbReference type="InterPro" id="IPR030390">
    <property type="entry name" value="MeTrfase_TrmA_AS"/>
</dbReference>
<accession>A0A1M6EZ19</accession>
<dbReference type="Pfam" id="PF05958">
    <property type="entry name" value="tRNA_U5-meth_tr"/>
    <property type="match status" value="1"/>
</dbReference>
<dbReference type="Proteomes" id="UP000184418">
    <property type="component" value="Unassembled WGS sequence"/>
</dbReference>
<dbReference type="InterPro" id="IPR012340">
    <property type="entry name" value="NA-bd_OB-fold"/>
</dbReference>
<dbReference type="STRING" id="1121955.SAMN02745146_1875"/>
<keyword evidence="8" id="KW-1185">Reference proteome</keyword>
<dbReference type="PROSITE" id="PS50926">
    <property type="entry name" value="TRAM"/>
    <property type="match status" value="1"/>
</dbReference>
<feature type="domain" description="TRAM" evidence="6">
    <location>
        <begin position="32"/>
        <end position="91"/>
    </location>
</feature>
<dbReference type="Gene3D" id="2.40.50.140">
    <property type="entry name" value="Nucleic acid-binding proteins"/>
    <property type="match status" value="1"/>
</dbReference>
<dbReference type="EMBL" id="FQYN01000003">
    <property type="protein sequence ID" value="SHI90714.1"/>
    <property type="molecule type" value="Genomic_DNA"/>
</dbReference>
<keyword evidence="1 4" id="KW-0489">Methyltransferase</keyword>
<reference evidence="7 8" key="1">
    <citation type="submission" date="2016-11" db="EMBL/GenBank/DDBJ databases">
        <authorList>
            <person name="Jaros S."/>
            <person name="Januszkiewicz K."/>
            <person name="Wedrychowicz H."/>
        </authorList>
    </citation>
    <scope>NUCLEOTIDE SEQUENCE [LARGE SCALE GENOMIC DNA]</scope>
    <source>
        <strain evidence="7 8">DSM 21074</strain>
    </source>
</reference>
<evidence type="ECO:0000256" key="3">
    <source>
        <dbReference type="ARBA" id="ARBA00022691"/>
    </source>
</evidence>
<dbReference type="PANTHER" id="PTHR11061:SF30">
    <property type="entry name" value="TRNA (URACIL(54)-C(5))-METHYLTRANSFERASE"/>
    <property type="match status" value="1"/>
</dbReference>